<keyword evidence="4 5" id="KW-0472">Membrane</keyword>
<name>A0A382VXA9_9ZZZZ</name>
<feature type="transmembrane region" description="Helical" evidence="5">
    <location>
        <begin position="30"/>
        <end position="48"/>
    </location>
</feature>
<reference evidence="6" key="1">
    <citation type="submission" date="2018-05" db="EMBL/GenBank/DDBJ databases">
        <authorList>
            <person name="Lanie J.A."/>
            <person name="Ng W.-L."/>
            <person name="Kazmierczak K.M."/>
            <person name="Andrzejewski T.M."/>
            <person name="Davidsen T.M."/>
            <person name="Wayne K.J."/>
            <person name="Tettelin H."/>
            <person name="Glass J.I."/>
            <person name="Rusch D."/>
            <person name="Podicherti R."/>
            <person name="Tsui H.-C.T."/>
            <person name="Winkler M.E."/>
        </authorList>
    </citation>
    <scope>NUCLEOTIDE SEQUENCE</scope>
</reference>
<dbReference type="Pfam" id="PF00902">
    <property type="entry name" value="TatC"/>
    <property type="match status" value="1"/>
</dbReference>
<evidence type="ECO:0000256" key="2">
    <source>
        <dbReference type="ARBA" id="ARBA00022692"/>
    </source>
</evidence>
<evidence type="ECO:0000256" key="5">
    <source>
        <dbReference type="SAM" id="Phobius"/>
    </source>
</evidence>
<feature type="transmembrane region" description="Helical" evidence="5">
    <location>
        <begin position="174"/>
        <end position="199"/>
    </location>
</feature>
<accession>A0A382VXA9</accession>
<feature type="transmembrane region" description="Helical" evidence="5">
    <location>
        <begin position="122"/>
        <end position="145"/>
    </location>
</feature>
<comment type="subcellular location">
    <subcellularLocation>
        <location evidence="1">Membrane</location>
        <topology evidence="1">Multi-pass membrane protein</topology>
    </subcellularLocation>
</comment>
<evidence type="ECO:0000256" key="3">
    <source>
        <dbReference type="ARBA" id="ARBA00022989"/>
    </source>
</evidence>
<dbReference type="PANTHER" id="PTHR30371:SF0">
    <property type="entry name" value="SEC-INDEPENDENT PROTEIN TRANSLOCASE PROTEIN TATC, CHLOROPLASTIC-RELATED"/>
    <property type="match status" value="1"/>
</dbReference>
<feature type="non-terminal residue" evidence="6">
    <location>
        <position position="225"/>
    </location>
</feature>
<feature type="transmembrane region" description="Helical" evidence="5">
    <location>
        <begin position="83"/>
        <end position="101"/>
    </location>
</feature>
<keyword evidence="3 5" id="KW-1133">Transmembrane helix</keyword>
<dbReference type="GO" id="GO:0043953">
    <property type="term" value="P:protein transport by the Tat complex"/>
    <property type="evidence" value="ECO:0007669"/>
    <property type="project" value="TreeGrafter"/>
</dbReference>
<dbReference type="AlphaFoldDB" id="A0A382VXA9"/>
<dbReference type="GO" id="GO:0033281">
    <property type="term" value="C:TAT protein transport complex"/>
    <property type="evidence" value="ECO:0007669"/>
    <property type="project" value="TreeGrafter"/>
</dbReference>
<evidence type="ECO:0000256" key="1">
    <source>
        <dbReference type="ARBA" id="ARBA00004141"/>
    </source>
</evidence>
<evidence type="ECO:0000313" key="6">
    <source>
        <dbReference type="EMBL" id="SVD50498.1"/>
    </source>
</evidence>
<dbReference type="EMBL" id="UINC01154940">
    <property type="protein sequence ID" value="SVD50498.1"/>
    <property type="molecule type" value="Genomic_DNA"/>
</dbReference>
<keyword evidence="2 5" id="KW-0812">Transmembrane</keyword>
<organism evidence="6">
    <name type="scientific">marine metagenome</name>
    <dbReference type="NCBI Taxonomy" id="408172"/>
    <lineage>
        <taxon>unclassified sequences</taxon>
        <taxon>metagenomes</taxon>
        <taxon>ecological metagenomes</taxon>
    </lineage>
</organism>
<dbReference type="GO" id="GO:0065002">
    <property type="term" value="P:intracellular protein transmembrane transport"/>
    <property type="evidence" value="ECO:0007669"/>
    <property type="project" value="TreeGrafter"/>
</dbReference>
<evidence type="ECO:0008006" key="7">
    <source>
        <dbReference type="Google" id="ProtNLM"/>
    </source>
</evidence>
<dbReference type="InterPro" id="IPR002033">
    <property type="entry name" value="TatC"/>
</dbReference>
<sequence length="225" mass="25074">MPERLEIEDLMDAPRMRLFRRLGAHLRTRVRGLAVLFIFGFIIGYPLAGKVIDWMINQSSLIPEDTTIIVLQPLELVLLRLQIAGYLGITLVVMALIWDVARLAGRSKMPDDMELPSLPEGALLRGLIALTLSLGLAVLGLIYAWDILIPFLLEYLQEDAASAGLETTWHLQAWIGFLLSLALGSALAFQVPLAVLISLRGGLVDRVMLTYYRRHLWFTSIVVAA</sequence>
<dbReference type="PANTHER" id="PTHR30371">
    <property type="entry name" value="SEC-INDEPENDENT PROTEIN TRANSLOCASE PROTEIN TATC"/>
    <property type="match status" value="1"/>
</dbReference>
<dbReference type="GO" id="GO:0009977">
    <property type="term" value="F:proton motive force dependent protein transmembrane transporter activity"/>
    <property type="evidence" value="ECO:0007669"/>
    <property type="project" value="TreeGrafter"/>
</dbReference>
<gene>
    <name evidence="6" type="ORF">METZ01_LOCUS403352</name>
</gene>
<protein>
    <recommendedName>
        <fullName evidence="7">Preprotein translocase subunit TatC</fullName>
    </recommendedName>
</protein>
<proteinExistence type="predicted"/>
<evidence type="ECO:0000256" key="4">
    <source>
        <dbReference type="ARBA" id="ARBA00023136"/>
    </source>
</evidence>